<keyword evidence="17" id="KW-1185">Reference proteome</keyword>
<protein>
    <recommendedName>
        <fullName evidence="3">histidine kinase</fullName>
        <ecNumber evidence="3">2.7.13.3</ecNumber>
    </recommendedName>
</protein>
<gene>
    <name evidence="16" type="ORF">K340107D12_05270</name>
</gene>
<keyword evidence="5" id="KW-0597">Phosphoprotein</keyword>
<dbReference type="SUPFAM" id="SSF55874">
    <property type="entry name" value="ATPase domain of HSP90 chaperone/DNA topoisomerase II/histidine kinase"/>
    <property type="match status" value="1"/>
</dbReference>
<dbReference type="EC" id="2.7.13.3" evidence="3"/>
<keyword evidence="6" id="KW-0808">Transferase</keyword>
<evidence type="ECO:0000256" key="9">
    <source>
        <dbReference type="ARBA" id="ARBA00022777"/>
    </source>
</evidence>
<evidence type="ECO:0000256" key="12">
    <source>
        <dbReference type="ARBA" id="ARBA00023012"/>
    </source>
</evidence>
<evidence type="ECO:0000256" key="7">
    <source>
        <dbReference type="ARBA" id="ARBA00022692"/>
    </source>
</evidence>
<evidence type="ECO:0000259" key="15">
    <source>
        <dbReference type="SMART" id="SM00387"/>
    </source>
</evidence>
<dbReference type="InterPro" id="IPR010559">
    <property type="entry name" value="Sig_transdc_His_kin_internal"/>
</dbReference>
<feature type="transmembrane region" description="Helical" evidence="14">
    <location>
        <begin position="293"/>
        <end position="314"/>
    </location>
</feature>
<feature type="transmembrane region" description="Helical" evidence="14">
    <location>
        <begin position="12"/>
        <end position="34"/>
    </location>
</feature>
<evidence type="ECO:0000256" key="1">
    <source>
        <dbReference type="ARBA" id="ARBA00000085"/>
    </source>
</evidence>
<evidence type="ECO:0000256" key="2">
    <source>
        <dbReference type="ARBA" id="ARBA00004651"/>
    </source>
</evidence>
<sequence length="594" mass="67389">MKNSRRISSQILCIVIIAFLLFFLFTTSIISYQYRKNTSELITLSSQHSVQQLNEGFNTFYQQLIYIMVQLSSDSTIKSYLEETPEDTFCYYQMQRYVNTYLQSYNGFFSYSNVNIILYGKNNCTYTTYNETVALEDTGIMDEDFMQKVQKNPKRMGIDYYHRGITRETRDKYYTFTACSLFDPYSQSPYGYILIAIDESCFSSLYFNLRQDDNRFSVMTHDGLILSDSDPRQIGRTDRELLDISGSKTAGIAVDYQDKKYIPVSAENAFFDVRIVQLTDYSTITSKVFSNTLIVVCITGLILAAALLFLVFAVRRITRPIQNLTMAMYNIDWDRASKRPAAVNCGGCLEAEQLGAAFDKMFLELDTYLDNLAREQNARRLAEQNALQSQINPHFIYNTLASIKYLSAAGRSQDVISGITALIDILRKTIGDTRETIPLEEECALLESYFKIQQLRYGNGIRLMLQISEDCRNFLVPKLFLQPLAENAIFHGFTDNNPLGDISIYAAKMEDTLIIEVIDNGQGIPSHILATILSDDAALIRNKGFTGIGVKNVNDRIKLIYGAAYGLHIASLEGYGTQITIKLPLIEPGTTHCI</sequence>
<evidence type="ECO:0000313" key="16">
    <source>
        <dbReference type="EMBL" id="GAA6497711.1"/>
    </source>
</evidence>
<evidence type="ECO:0000256" key="5">
    <source>
        <dbReference type="ARBA" id="ARBA00022553"/>
    </source>
</evidence>
<dbReference type="Pfam" id="PF02518">
    <property type="entry name" value="HATPase_c"/>
    <property type="match status" value="1"/>
</dbReference>
<feature type="domain" description="Histidine kinase/HSP90-like ATPase" evidence="15">
    <location>
        <begin position="475"/>
        <end position="587"/>
    </location>
</feature>
<evidence type="ECO:0000256" key="8">
    <source>
        <dbReference type="ARBA" id="ARBA00022741"/>
    </source>
</evidence>
<keyword evidence="9 16" id="KW-0418">Kinase</keyword>
<keyword evidence="4" id="KW-1003">Cell membrane</keyword>
<keyword evidence="10" id="KW-0067">ATP-binding</keyword>
<evidence type="ECO:0000256" key="3">
    <source>
        <dbReference type="ARBA" id="ARBA00012438"/>
    </source>
</evidence>
<dbReference type="Proteomes" id="UP001600941">
    <property type="component" value="Unassembled WGS sequence"/>
</dbReference>
<evidence type="ECO:0000256" key="6">
    <source>
        <dbReference type="ARBA" id="ARBA00022679"/>
    </source>
</evidence>
<name>A0ABQ0BMF1_9FIRM</name>
<dbReference type="InterPro" id="IPR004358">
    <property type="entry name" value="Sig_transdc_His_kin-like_C"/>
</dbReference>
<dbReference type="InterPro" id="IPR036890">
    <property type="entry name" value="HATPase_C_sf"/>
</dbReference>
<evidence type="ECO:0000256" key="14">
    <source>
        <dbReference type="SAM" id="Phobius"/>
    </source>
</evidence>
<evidence type="ECO:0000313" key="17">
    <source>
        <dbReference type="Proteomes" id="UP001600941"/>
    </source>
</evidence>
<keyword evidence="12" id="KW-0902">Two-component regulatory system</keyword>
<evidence type="ECO:0000256" key="4">
    <source>
        <dbReference type="ARBA" id="ARBA00022475"/>
    </source>
</evidence>
<comment type="catalytic activity">
    <reaction evidence="1">
        <text>ATP + protein L-histidine = ADP + protein N-phospho-L-histidine.</text>
        <dbReference type="EC" id="2.7.13.3"/>
    </reaction>
</comment>
<keyword evidence="11 14" id="KW-1133">Transmembrane helix</keyword>
<dbReference type="EMBL" id="BAABZQ010000001">
    <property type="protein sequence ID" value="GAA6497711.1"/>
    <property type="molecule type" value="Genomic_DNA"/>
</dbReference>
<reference evidence="16 17" key="1">
    <citation type="submission" date="2024-04" db="EMBL/GenBank/DDBJ databases">
        <title>Defined microbial consortia suppress multidrug-resistant proinflammatory Enterobacteriaceae via ecological control.</title>
        <authorList>
            <person name="Furuichi M."/>
            <person name="Kawaguchi T."/>
            <person name="Pust M."/>
            <person name="Yasuma K."/>
            <person name="Plichta D."/>
            <person name="Hasegawa N."/>
            <person name="Ohya T."/>
            <person name="Bhattarai S."/>
            <person name="Sasajima S."/>
            <person name="Aoto Y."/>
            <person name="Tuganbaev T."/>
            <person name="Yaginuma M."/>
            <person name="Ueda M."/>
            <person name="Okahashi N."/>
            <person name="Amafuji K."/>
            <person name="Kiridooshi Y."/>
            <person name="Sugita K."/>
            <person name="Strazar M."/>
            <person name="Skelly A."/>
            <person name="Suda W."/>
            <person name="Hattori M."/>
            <person name="Nakamoto N."/>
            <person name="Caballero S."/>
            <person name="Norman J."/>
            <person name="Olle B."/>
            <person name="Tanoue T."/>
            <person name="Arita M."/>
            <person name="Bucci V."/>
            <person name="Atarashi K."/>
            <person name="Xavier R."/>
            <person name="Honda K."/>
        </authorList>
    </citation>
    <scope>NUCLEOTIDE SEQUENCE [LARGE SCALE GENOMIC DNA]</scope>
    <source>
        <strain evidence="17">k34-0107-D12</strain>
    </source>
</reference>
<evidence type="ECO:0000256" key="10">
    <source>
        <dbReference type="ARBA" id="ARBA00022840"/>
    </source>
</evidence>
<organism evidence="16 17">
    <name type="scientific">Blautia parvula</name>
    <dbReference type="NCBI Taxonomy" id="2877527"/>
    <lineage>
        <taxon>Bacteria</taxon>
        <taxon>Bacillati</taxon>
        <taxon>Bacillota</taxon>
        <taxon>Clostridia</taxon>
        <taxon>Lachnospirales</taxon>
        <taxon>Lachnospiraceae</taxon>
        <taxon>Blautia</taxon>
    </lineage>
</organism>
<dbReference type="RefSeq" id="WP_052099014.1">
    <property type="nucleotide sequence ID" value="NZ_AP031413.1"/>
</dbReference>
<dbReference type="Gene3D" id="3.30.565.10">
    <property type="entry name" value="Histidine kinase-like ATPase, C-terminal domain"/>
    <property type="match status" value="1"/>
</dbReference>
<dbReference type="GO" id="GO:0016301">
    <property type="term" value="F:kinase activity"/>
    <property type="evidence" value="ECO:0007669"/>
    <property type="project" value="UniProtKB-KW"/>
</dbReference>
<keyword evidence="13 14" id="KW-0472">Membrane</keyword>
<proteinExistence type="predicted"/>
<keyword evidence="8" id="KW-0547">Nucleotide-binding</keyword>
<dbReference type="PRINTS" id="PR00344">
    <property type="entry name" value="BCTRLSENSOR"/>
</dbReference>
<dbReference type="SMART" id="SM00387">
    <property type="entry name" value="HATPase_c"/>
    <property type="match status" value="1"/>
</dbReference>
<comment type="caution">
    <text evidence="16">The sequence shown here is derived from an EMBL/GenBank/DDBJ whole genome shotgun (WGS) entry which is preliminary data.</text>
</comment>
<accession>A0ABQ0BMF1</accession>
<dbReference type="PANTHER" id="PTHR34220:SF11">
    <property type="entry name" value="SENSOR PROTEIN KINASE HPTS"/>
    <property type="match status" value="1"/>
</dbReference>
<evidence type="ECO:0000256" key="11">
    <source>
        <dbReference type="ARBA" id="ARBA00022989"/>
    </source>
</evidence>
<evidence type="ECO:0000256" key="13">
    <source>
        <dbReference type="ARBA" id="ARBA00023136"/>
    </source>
</evidence>
<dbReference type="Gene3D" id="6.10.340.10">
    <property type="match status" value="1"/>
</dbReference>
<comment type="subcellular location">
    <subcellularLocation>
        <location evidence="2">Cell membrane</location>
        <topology evidence="2">Multi-pass membrane protein</topology>
    </subcellularLocation>
</comment>
<dbReference type="PANTHER" id="PTHR34220">
    <property type="entry name" value="SENSOR HISTIDINE KINASE YPDA"/>
    <property type="match status" value="1"/>
</dbReference>
<dbReference type="InterPro" id="IPR050640">
    <property type="entry name" value="Bact_2-comp_sensor_kinase"/>
</dbReference>
<dbReference type="InterPro" id="IPR003594">
    <property type="entry name" value="HATPase_dom"/>
</dbReference>
<keyword evidence="7 14" id="KW-0812">Transmembrane</keyword>
<dbReference type="Pfam" id="PF06580">
    <property type="entry name" value="His_kinase"/>
    <property type="match status" value="1"/>
</dbReference>